<reference evidence="2 3" key="1">
    <citation type="submission" date="2019-07" db="EMBL/GenBank/DDBJ databases">
        <title>antibiotic susceptibility of plant-derived lactic acid bacteria.</title>
        <authorList>
            <person name="Sugiyama M."/>
            <person name="Noda M."/>
        </authorList>
    </citation>
    <scope>NUCLEOTIDE SEQUENCE [LARGE SCALE GENOMIC DNA]</scope>
    <source>
        <strain evidence="2 3">15-1A</strain>
        <plasmid evidence="3">pem15-1a-2 dna</plasmid>
    </source>
</reference>
<gene>
    <name evidence="2" type="ORF">EM151A_5009</name>
</gene>
<dbReference type="AlphaFoldDB" id="A0AAI8WF72"/>
<name>A0AAI8WF72_ENTMU</name>
<evidence type="ECO:0000313" key="3">
    <source>
        <dbReference type="Proteomes" id="UP000509460"/>
    </source>
</evidence>
<organism evidence="2 3">
    <name type="scientific">Enterococcus mundtii</name>
    <dbReference type="NCBI Taxonomy" id="53346"/>
    <lineage>
        <taxon>Bacteria</taxon>
        <taxon>Bacillati</taxon>
        <taxon>Bacillota</taxon>
        <taxon>Bacilli</taxon>
        <taxon>Lactobacillales</taxon>
        <taxon>Enterococcaceae</taxon>
        <taxon>Enterococcus</taxon>
    </lineage>
</organism>
<dbReference type="Proteomes" id="UP000509460">
    <property type="component" value="Plasmid pEM15-1A-2"/>
</dbReference>
<evidence type="ECO:0000313" key="2">
    <source>
        <dbReference type="EMBL" id="BBM16298.1"/>
    </source>
</evidence>
<feature type="region of interest" description="Disordered" evidence="1">
    <location>
        <begin position="1"/>
        <end position="65"/>
    </location>
</feature>
<dbReference type="EMBL" id="AP019812">
    <property type="protein sequence ID" value="BBM16298.1"/>
    <property type="molecule type" value="Genomic_DNA"/>
</dbReference>
<keyword evidence="2" id="KW-0614">Plasmid</keyword>
<evidence type="ECO:0000256" key="1">
    <source>
        <dbReference type="SAM" id="MobiDB-lite"/>
    </source>
</evidence>
<geneLocation type="plasmid" evidence="3">
    <name>pem15-1a-2 dna</name>
</geneLocation>
<sequence>MIEEVDDKEPVSIENVEPSTGVSYDSPTPSENQVTDSSDLENNQTDQPIISPEHSADTHEASDDQLTMEEEVMIHMEDVKEAEDESS</sequence>
<accession>A0AAI8WF72</accession>
<proteinExistence type="predicted"/>
<dbReference type="RefSeq" id="WP_178946872.1">
    <property type="nucleotide sequence ID" value="NZ_AP019812.1"/>
</dbReference>
<feature type="compositionally biased region" description="Polar residues" evidence="1">
    <location>
        <begin position="17"/>
        <end position="48"/>
    </location>
</feature>
<protein>
    <submittedName>
        <fullName evidence="2">Lactate dehydrogenase and related dehydrogenases</fullName>
    </submittedName>
</protein>